<dbReference type="InterPro" id="IPR001498">
    <property type="entry name" value="Impact_N"/>
</dbReference>
<dbReference type="Proteomes" id="UP000541535">
    <property type="component" value="Unassembled WGS sequence"/>
</dbReference>
<gene>
    <name evidence="4" type="ORF">FHS03_005121</name>
</gene>
<dbReference type="SUPFAM" id="SSF54211">
    <property type="entry name" value="Ribosomal protein S5 domain 2-like"/>
    <property type="match status" value="1"/>
</dbReference>
<dbReference type="GO" id="GO:0005737">
    <property type="term" value="C:cytoplasm"/>
    <property type="evidence" value="ECO:0007669"/>
    <property type="project" value="TreeGrafter"/>
</dbReference>
<dbReference type="Pfam" id="PF09186">
    <property type="entry name" value="DUF1949"/>
    <property type="match status" value="1"/>
</dbReference>
<proteinExistence type="inferred from homology"/>
<feature type="domain" description="Impact N-terminal" evidence="2">
    <location>
        <begin position="16"/>
        <end position="118"/>
    </location>
</feature>
<dbReference type="GO" id="GO:0017111">
    <property type="term" value="F:ribonucleoside triphosphate phosphatase activity"/>
    <property type="evidence" value="ECO:0007669"/>
    <property type="project" value="UniProtKB-ARBA"/>
</dbReference>
<accession>A0A7W5BGY0</accession>
<reference evidence="4 5" key="1">
    <citation type="submission" date="2020-08" db="EMBL/GenBank/DDBJ databases">
        <title>Genomic Encyclopedia of Type Strains, Phase III (KMG-III): the genomes of soil and plant-associated and newly described type strains.</title>
        <authorList>
            <person name="Whitman W."/>
        </authorList>
    </citation>
    <scope>NUCLEOTIDE SEQUENCE [LARGE SCALE GENOMIC DNA]</scope>
    <source>
        <strain evidence="4 5">CECT 8897</strain>
    </source>
</reference>
<dbReference type="GO" id="GO:0032561">
    <property type="term" value="F:guanyl ribonucleotide binding"/>
    <property type="evidence" value="ECO:0007669"/>
    <property type="project" value="UniProtKB-ARBA"/>
</dbReference>
<dbReference type="Gene3D" id="3.30.230.30">
    <property type="entry name" value="Impact, N-terminal domain"/>
    <property type="match status" value="1"/>
</dbReference>
<feature type="domain" description="UPF0029" evidence="3">
    <location>
        <begin position="134"/>
        <end position="189"/>
    </location>
</feature>
<dbReference type="PANTHER" id="PTHR16301">
    <property type="entry name" value="IMPACT-RELATED"/>
    <property type="match status" value="1"/>
</dbReference>
<sequence>MPQTISAAVHHELLIKKSRFIACVQPMSDRAAAQAVVAGLRAQHPGAAHVCWALLAGGQSAAVDDGEPSGTAGRPMLDVLRHQDLEGVLATVVRYFGGVKLGAGGLVRAYTDSVAQALLQAEKVAIVKLRQLRCVVPYAMEGMLRRELELAQASLLDVSHGDSVTLAFSLPAADALALQGRLNESGNGRVLWLDDEEPEDAA</sequence>
<name>A0A7W5BGY0_9BURK</name>
<evidence type="ECO:0000259" key="3">
    <source>
        <dbReference type="Pfam" id="PF09186"/>
    </source>
</evidence>
<protein>
    <submittedName>
        <fullName evidence="4">Putative YigZ family protein</fullName>
    </submittedName>
</protein>
<dbReference type="InterPro" id="IPR035647">
    <property type="entry name" value="EFG_III/V"/>
</dbReference>
<dbReference type="InterPro" id="IPR020568">
    <property type="entry name" value="Ribosomal_Su5_D2-typ_SF"/>
</dbReference>
<comment type="caution">
    <text evidence="4">The sequence shown here is derived from an EMBL/GenBank/DDBJ whole genome shotgun (WGS) entry which is preliminary data.</text>
</comment>
<dbReference type="SUPFAM" id="SSF54980">
    <property type="entry name" value="EF-G C-terminal domain-like"/>
    <property type="match status" value="1"/>
</dbReference>
<dbReference type="Pfam" id="PF01205">
    <property type="entry name" value="Impact_N"/>
    <property type="match status" value="1"/>
</dbReference>
<dbReference type="InterPro" id="IPR036956">
    <property type="entry name" value="Impact_N_sf"/>
</dbReference>
<organism evidence="4 5">
    <name type="scientific">Pseudoduganella violacea</name>
    <dbReference type="NCBI Taxonomy" id="1715466"/>
    <lineage>
        <taxon>Bacteria</taxon>
        <taxon>Pseudomonadati</taxon>
        <taxon>Pseudomonadota</taxon>
        <taxon>Betaproteobacteria</taxon>
        <taxon>Burkholderiales</taxon>
        <taxon>Oxalobacteraceae</taxon>
        <taxon>Telluria group</taxon>
        <taxon>Pseudoduganella</taxon>
    </lineage>
</organism>
<evidence type="ECO:0000313" key="5">
    <source>
        <dbReference type="Proteomes" id="UP000541535"/>
    </source>
</evidence>
<dbReference type="RefSeq" id="WP_183443699.1">
    <property type="nucleotide sequence ID" value="NZ_JACHXD010000023.1"/>
</dbReference>
<dbReference type="AlphaFoldDB" id="A0A7W5BGY0"/>
<evidence type="ECO:0000259" key="2">
    <source>
        <dbReference type="Pfam" id="PF01205"/>
    </source>
</evidence>
<evidence type="ECO:0000313" key="4">
    <source>
        <dbReference type="EMBL" id="MBB3122025.1"/>
    </source>
</evidence>
<dbReference type="PANTHER" id="PTHR16301:SF20">
    <property type="entry name" value="IMPACT FAMILY MEMBER YIGZ"/>
    <property type="match status" value="1"/>
</dbReference>
<keyword evidence="5" id="KW-1185">Reference proteome</keyword>
<dbReference type="EMBL" id="JACHXD010000023">
    <property type="protein sequence ID" value="MBB3122025.1"/>
    <property type="molecule type" value="Genomic_DNA"/>
</dbReference>
<evidence type="ECO:0000256" key="1">
    <source>
        <dbReference type="ARBA" id="ARBA00007665"/>
    </source>
</evidence>
<dbReference type="GO" id="GO:0006446">
    <property type="term" value="P:regulation of translational initiation"/>
    <property type="evidence" value="ECO:0007669"/>
    <property type="project" value="TreeGrafter"/>
</dbReference>
<comment type="similarity">
    <text evidence="1">Belongs to the IMPACT family.</text>
</comment>
<dbReference type="InterPro" id="IPR015269">
    <property type="entry name" value="UPF0029_Impact_C"/>
</dbReference>
<dbReference type="InterPro" id="IPR023582">
    <property type="entry name" value="Impact"/>
</dbReference>